<dbReference type="EMBL" id="QJKJ01006741">
    <property type="protein sequence ID" value="RDX85645.1"/>
    <property type="molecule type" value="Genomic_DNA"/>
</dbReference>
<evidence type="ECO:0000313" key="1">
    <source>
        <dbReference type="EMBL" id="RDX85645.1"/>
    </source>
</evidence>
<reference evidence="1" key="1">
    <citation type="submission" date="2018-05" db="EMBL/GenBank/DDBJ databases">
        <title>Draft genome of Mucuna pruriens seed.</title>
        <authorList>
            <person name="Nnadi N.E."/>
            <person name="Vos R."/>
            <person name="Hasami M.H."/>
            <person name="Devisetty U.K."/>
            <person name="Aguiy J.C."/>
        </authorList>
    </citation>
    <scope>NUCLEOTIDE SEQUENCE [LARGE SCALE GENOMIC DNA]</scope>
    <source>
        <strain evidence="1">JCA_2017</strain>
    </source>
</reference>
<keyword evidence="2" id="KW-1185">Reference proteome</keyword>
<dbReference type="AlphaFoldDB" id="A0A371G507"/>
<dbReference type="Proteomes" id="UP000257109">
    <property type="component" value="Unassembled WGS sequence"/>
</dbReference>
<sequence>MFMEEVRRAIISTKSFKAPNLDGAMNLELLETLIVLIPQTNHLTYMEEFHHISLCNMEYKVISKVLVSLLRLLLHRVLDHIHKTKRKDGLVAIKW</sequence>
<name>A0A371G507_MUCPR</name>
<feature type="non-terminal residue" evidence="1">
    <location>
        <position position="1"/>
    </location>
</feature>
<feature type="non-terminal residue" evidence="1">
    <location>
        <position position="95"/>
    </location>
</feature>
<accession>A0A371G507</accession>
<comment type="caution">
    <text evidence="1">The sequence shown here is derived from an EMBL/GenBank/DDBJ whole genome shotgun (WGS) entry which is preliminary data.</text>
</comment>
<proteinExistence type="predicted"/>
<organism evidence="1 2">
    <name type="scientific">Mucuna pruriens</name>
    <name type="common">Velvet bean</name>
    <name type="synonym">Dolichos pruriens</name>
    <dbReference type="NCBI Taxonomy" id="157652"/>
    <lineage>
        <taxon>Eukaryota</taxon>
        <taxon>Viridiplantae</taxon>
        <taxon>Streptophyta</taxon>
        <taxon>Embryophyta</taxon>
        <taxon>Tracheophyta</taxon>
        <taxon>Spermatophyta</taxon>
        <taxon>Magnoliopsida</taxon>
        <taxon>eudicotyledons</taxon>
        <taxon>Gunneridae</taxon>
        <taxon>Pentapetalae</taxon>
        <taxon>rosids</taxon>
        <taxon>fabids</taxon>
        <taxon>Fabales</taxon>
        <taxon>Fabaceae</taxon>
        <taxon>Papilionoideae</taxon>
        <taxon>50 kb inversion clade</taxon>
        <taxon>NPAAA clade</taxon>
        <taxon>indigoferoid/millettioid clade</taxon>
        <taxon>Phaseoleae</taxon>
        <taxon>Mucuna</taxon>
    </lineage>
</organism>
<gene>
    <name evidence="1" type="ORF">CR513_33144</name>
</gene>
<protein>
    <submittedName>
        <fullName evidence="1">Uncharacterized protein</fullName>
    </submittedName>
</protein>
<evidence type="ECO:0000313" key="2">
    <source>
        <dbReference type="Proteomes" id="UP000257109"/>
    </source>
</evidence>